<feature type="coiled-coil region" evidence="1">
    <location>
        <begin position="137"/>
        <end position="168"/>
    </location>
</feature>
<gene>
    <name evidence="3" type="ORF">BDN70DRAFT_898448</name>
</gene>
<comment type="caution">
    <text evidence="3">The sequence shown here is derived from an EMBL/GenBank/DDBJ whole genome shotgun (WGS) entry which is preliminary data.</text>
</comment>
<evidence type="ECO:0000313" key="4">
    <source>
        <dbReference type="Proteomes" id="UP000807469"/>
    </source>
</evidence>
<accession>A0A9P6CPU0</accession>
<sequence length="233" mass="26245">MAGKSSRHPQVPLTEEEISDLWSFPPIRIAKTRSPEVPGQPRRSRYENRNLQEQNIAYHENSSKDDISEDSVPPSSIQLRSSTGAGAGYESVQRSNNKRTNIFDDLEEPPTKKACISGVDKIATALEDVAVAIKASLDKASAEAREDRREINNTLKALIQELKKKDRIVSGHFRNLEGLRMTQSDKFVRGIKSKSWDKIKKDMKGKQGSVRQYESKIKLACLWGNVTEGRLEH</sequence>
<reference evidence="3" key="1">
    <citation type="submission" date="2020-11" db="EMBL/GenBank/DDBJ databases">
        <authorList>
            <consortium name="DOE Joint Genome Institute"/>
            <person name="Ahrendt S."/>
            <person name="Riley R."/>
            <person name="Andreopoulos W."/>
            <person name="Labutti K."/>
            <person name="Pangilinan J."/>
            <person name="Ruiz-Duenas F.J."/>
            <person name="Barrasa J.M."/>
            <person name="Sanchez-Garcia M."/>
            <person name="Camarero S."/>
            <person name="Miyauchi S."/>
            <person name="Serrano A."/>
            <person name="Linde D."/>
            <person name="Babiker R."/>
            <person name="Drula E."/>
            <person name="Ayuso-Fernandez I."/>
            <person name="Pacheco R."/>
            <person name="Padilla G."/>
            <person name="Ferreira P."/>
            <person name="Barriuso J."/>
            <person name="Kellner H."/>
            <person name="Castanera R."/>
            <person name="Alfaro M."/>
            <person name="Ramirez L."/>
            <person name="Pisabarro A.G."/>
            <person name="Kuo A."/>
            <person name="Tritt A."/>
            <person name="Lipzen A."/>
            <person name="He G."/>
            <person name="Yan M."/>
            <person name="Ng V."/>
            <person name="Cullen D."/>
            <person name="Martin F."/>
            <person name="Rosso M.-N."/>
            <person name="Henrissat B."/>
            <person name="Hibbett D."/>
            <person name="Martinez A.T."/>
            <person name="Grigoriev I.V."/>
        </authorList>
    </citation>
    <scope>NUCLEOTIDE SEQUENCE</scope>
    <source>
        <strain evidence="3">CIRM-BRFM 674</strain>
    </source>
</reference>
<evidence type="ECO:0000313" key="3">
    <source>
        <dbReference type="EMBL" id="KAF9475071.1"/>
    </source>
</evidence>
<feature type="region of interest" description="Disordered" evidence="2">
    <location>
        <begin position="31"/>
        <end position="105"/>
    </location>
</feature>
<keyword evidence="1" id="KW-0175">Coiled coil</keyword>
<evidence type="ECO:0000256" key="1">
    <source>
        <dbReference type="SAM" id="Coils"/>
    </source>
</evidence>
<evidence type="ECO:0000256" key="2">
    <source>
        <dbReference type="SAM" id="MobiDB-lite"/>
    </source>
</evidence>
<protein>
    <submittedName>
        <fullName evidence="3">Uncharacterized protein</fullName>
    </submittedName>
</protein>
<dbReference type="Proteomes" id="UP000807469">
    <property type="component" value="Unassembled WGS sequence"/>
</dbReference>
<keyword evidence="4" id="KW-1185">Reference proteome</keyword>
<feature type="compositionally biased region" description="Polar residues" evidence="2">
    <location>
        <begin position="73"/>
        <end position="84"/>
    </location>
</feature>
<dbReference type="EMBL" id="MU155348">
    <property type="protein sequence ID" value="KAF9475071.1"/>
    <property type="molecule type" value="Genomic_DNA"/>
</dbReference>
<organism evidence="3 4">
    <name type="scientific">Pholiota conissans</name>
    <dbReference type="NCBI Taxonomy" id="109636"/>
    <lineage>
        <taxon>Eukaryota</taxon>
        <taxon>Fungi</taxon>
        <taxon>Dikarya</taxon>
        <taxon>Basidiomycota</taxon>
        <taxon>Agaricomycotina</taxon>
        <taxon>Agaricomycetes</taxon>
        <taxon>Agaricomycetidae</taxon>
        <taxon>Agaricales</taxon>
        <taxon>Agaricineae</taxon>
        <taxon>Strophariaceae</taxon>
        <taxon>Pholiota</taxon>
    </lineage>
</organism>
<proteinExistence type="predicted"/>
<dbReference type="AlphaFoldDB" id="A0A9P6CPU0"/>
<name>A0A9P6CPU0_9AGAR</name>